<dbReference type="HAMAP" id="MF_04024">
    <property type="entry name" value="HSV_NEC2"/>
    <property type="match status" value="1"/>
</dbReference>
<gene>
    <name evidence="9" type="primary">ORF67</name>
</gene>
<dbReference type="GO" id="GO:0044201">
    <property type="term" value="C:host cell nuclear inner membrane"/>
    <property type="evidence" value="ECO:0007669"/>
    <property type="project" value="UniProtKB-SubCell"/>
</dbReference>
<evidence type="ECO:0000256" key="3">
    <source>
        <dbReference type="ARBA" id="ARBA00022692"/>
    </source>
</evidence>
<dbReference type="EMBL" id="MG452722">
    <property type="protein sequence ID" value="AZB49239.1"/>
    <property type="molecule type" value="Genomic_DNA"/>
</dbReference>
<keyword evidence="2" id="KW-1048">Host nucleus</keyword>
<evidence type="ECO:0000256" key="8">
    <source>
        <dbReference type="ARBA" id="ARBA00043948"/>
    </source>
</evidence>
<keyword evidence="3" id="KW-0812">Transmembrane</keyword>
<dbReference type="RefSeq" id="YP_010087509.1">
    <property type="nucleotide sequence ID" value="NC_055555.1"/>
</dbReference>
<keyword evidence="6" id="KW-1133">Transmembrane helix</keyword>
<dbReference type="InterPro" id="IPR007626">
    <property type="entry name" value="Herpesvirus_viron_egress-type"/>
</dbReference>
<dbReference type="GeneID" id="65102794"/>
<evidence type="ECO:0000313" key="9">
    <source>
        <dbReference type="EMBL" id="AZB49239.1"/>
    </source>
</evidence>
<dbReference type="Proteomes" id="UP000677407">
    <property type="component" value="Segment"/>
</dbReference>
<name>A0A3S8D7V0_9GAMA</name>
<keyword evidence="4" id="KW-1043">Host membrane</keyword>
<evidence type="ECO:0000256" key="6">
    <source>
        <dbReference type="ARBA" id="ARBA00022989"/>
    </source>
</evidence>
<evidence type="ECO:0000256" key="7">
    <source>
        <dbReference type="ARBA" id="ARBA00023136"/>
    </source>
</evidence>
<evidence type="ECO:0000256" key="5">
    <source>
        <dbReference type="ARBA" id="ARBA00022921"/>
    </source>
</evidence>
<dbReference type="KEGG" id="vg:65102794"/>
<sequence>MFPQTKNHQELVKELSDIMRKFLPRQGTPLDMESTSDTHIFSRGDAKALCNVKLHSHGMYNIEFVFQFWVSKLREHGSNLHPVFILSNNGATTTLKGFLTETRNHSREFGDCLTMAANVDLEKNASVMISKGSFRAFKQTELYSSDLNMFQTITVLRAHITDRRTSLQFIIMQAEDASRIHDIMRDVINQIPPCPMRNDTPQTPSRRQPIKYRCPPHHTDPVVPAAQVDVRSTQAKKPLSTGLGQVSKKTCRILTSWQWWCGVSMIILTALCLKHML</sequence>
<accession>A0A3S8D7V0</accession>
<dbReference type="Pfam" id="PF04541">
    <property type="entry name" value="Herpes_U34"/>
    <property type="match status" value="1"/>
</dbReference>
<comment type="subcellular location">
    <subcellularLocation>
        <location evidence="8">Host nucleus inner membrane</location>
        <topology evidence="8">Single-pass membrane protein</topology>
    </subcellularLocation>
</comment>
<protein>
    <submittedName>
        <fullName evidence="9">BFRF1</fullName>
    </submittedName>
</protein>
<keyword evidence="10" id="KW-1185">Reference proteome</keyword>
<proteinExistence type="inferred from homology"/>
<keyword evidence="5" id="KW-0426">Late protein</keyword>
<evidence type="ECO:0000313" key="10">
    <source>
        <dbReference type="Proteomes" id="UP000677407"/>
    </source>
</evidence>
<evidence type="ECO:0000256" key="4">
    <source>
        <dbReference type="ARBA" id="ARBA00022870"/>
    </source>
</evidence>
<keyword evidence="7" id="KW-0472">Membrane</keyword>
<evidence type="ECO:0000256" key="1">
    <source>
        <dbReference type="ARBA" id="ARBA00022553"/>
    </source>
</evidence>
<evidence type="ECO:0000256" key="2">
    <source>
        <dbReference type="ARBA" id="ARBA00022562"/>
    </source>
</evidence>
<organism evidence="9">
    <name type="scientific">Phascolarctid gammaherpesvirus 1</name>
    <dbReference type="NCBI Taxonomy" id="2249313"/>
    <lineage>
        <taxon>Viruses</taxon>
        <taxon>Duplodnaviria</taxon>
        <taxon>Heunggongvirae</taxon>
        <taxon>Peploviricota</taxon>
        <taxon>Herviviricetes</taxon>
        <taxon>Herpesvirales</taxon>
        <taxon>Orthoherpesviridae</taxon>
        <taxon>Gammaherpesvirinae</taxon>
        <taxon>Manticavirus</taxon>
        <taxon>Manticavirus phascolarctidgamma1</taxon>
    </lineage>
</organism>
<reference evidence="9" key="1">
    <citation type="submission" date="2017-11" db="EMBL/GenBank/DDBJ databases">
        <title>The distinct marsupial branch of gammaherpesviruses includes novel host-derived genes seldom found in other viruses.</title>
        <authorList>
            <person name="Vaz P.K."/>
        </authorList>
    </citation>
    <scope>NUCLEOTIDE SEQUENCE</scope>
    <source>
        <strain evidence="9">36M/11</strain>
    </source>
</reference>
<keyword evidence="1" id="KW-0597">Phosphoprotein</keyword>